<reference evidence="3 4" key="1">
    <citation type="submission" date="2023-10" db="EMBL/GenBank/DDBJ databases">
        <title>Glaciecola aquimarina strain GGW-M5 nov., isolated from a coastal seawater.</title>
        <authorList>
            <person name="Bayburt H."/>
            <person name="Kim J.M."/>
            <person name="Choi B.J."/>
            <person name="Jeon C.O."/>
        </authorList>
    </citation>
    <scope>NUCLEOTIDE SEQUENCE [LARGE SCALE GENOMIC DNA]</scope>
    <source>
        <strain evidence="3 4">KCTC 32108</strain>
    </source>
</reference>
<feature type="region of interest" description="Disordered" evidence="1">
    <location>
        <begin position="49"/>
        <end position="74"/>
    </location>
</feature>
<proteinExistence type="predicted"/>
<dbReference type="EMBL" id="JAWDIO010000002">
    <property type="protein sequence ID" value="MDU0356041.1"/>
    <property type="molecule type" value="Genomic_DNA"/>
</dbReference>
<comment type="caution">
    <text evidence="3">The sequence shown here is derived from an EMBL/GenBank/DDBJ whole genome shotgun (WGS) entry which is preliminary data.</text>
</comment>
<evidence type="ECO:0000313" key="4">
    <source>
        <dbReference type="Proteomes" id="UP001247805"/>
    </source>
</evidence>
<evidence type="ECO:0000313" key="3">
    <source>
        <dbReference type="EMBL" id="MDU0356041.1"/>
    </source>
</evidence>
<sequence length="74" mass="8471">MNKQFKIALLTVLGLALSSTYVNAQADAEVIQEVKKQQLAQLKKSNAHKKQLLEARKKERREKAVEKIKLRAQK</sequence>
<evidence type="ECO:0000256" key="1">
    <source>
        <dbReference type="SAM" id="MobiDB-lite"/>
    </source>
</evidence>
<feature type="signal peptide" evidence="2">
    <location>
        <begin position="1"/>
        <end position="24"/>
    </location>
</feature>
<gene>
    <name evidence="3" type="ORF">RS130_21025</name>
</gene>
<name>A0ABU3T189_9ALTE</name>
<feature type="compositionally biased region" description="Basic and acidic residues" evidence="1">
    <location>
        <begin position="51"/>
        <end position="74"/>
    </location>
</feature>
<protein>
    <submittedName>
        <fullName evidence="3">Uncharacterized protein</fullName>
    </submittedName>
</protein>
<feature type="chain" id="PRO_5047101401" evidence="2">
    <location>
        <begin position="25"/>
        <end position="74"/>
    </location>
</feature>
<dbReference type="RefSeq" id="WP_316027550.1">
    <property type="nucleotide sequence ID" value="NZ_JAWDIO010000002.1"/>
</dbReference>
<dbReference type="Proteomes" id="UP001247805">
    <property type="component" value="Unassembled WGS sequence"/>
</dbReference>
<evidence type="ECO:0000256" key="2">
    <source>
        <dbReference type="SAM" id="SignalP"/>
    </source>
</evidence>
<accession>A0ABU3T189</accession>
<keyword evidence="2" id="KW-0732">Signal</keyword>
<organism evidence="3 4">
    <name type="scientific">Paraglaciecola aquimarina</name>
    <dbReference type="NCBI Taxonomy" id="1235557"/>
    <lineage>
        <taxon>Bacteria</taxon>
        <taxon>Pseudomonadati</taxon>
        <taxon>Pseudomonadota</taxon>
        <taxon>Gammaproteobacteria</taxon>
        <taxon>Alteromonadales</taxon>
        <taxon>Alteromonadaceae</taxon>
        <taxon>Paraglaciecola</taxon>
    </lineage>
</organism>
<keyword evidence="4" id="KW-1185">Reference proteome</keyword>